<reference evidence="2 3" key="3">
    <citation type="journal article" date="2018" name="New Phytol.">
        <title>High intraspecific genome diversity in the model arbuscular mycorrhizal symbiont Rhizophagus irregularis.</title>
        <authorList>
            <person name="Chen E.C.H."/>
            <person name="Morin E."/>
            <person name="Beaudet D."/>
            <person name="Noel J."/>
            <person name="Yildirir G."/>
            <person name="Ndikumana S."/>
            <person name="Charron P."/>
            <person name="St-Onge C."/>
            <person name="Giorgi J."/>
            <person name="Kruger M."/>
            <person name="Marton T."/>
            <person name="Ropars J."/>
            <person name="Grigoriev I.V."/>
            <person name="Hainaut M."/>
            <person name="Henrissat B."/>
            <person name="Roux C."/>
            <person name="Martin F."/>
            <person name="Corradi N."/>
        </authorList>
    </citation>
    <scope>NUCLEOTIDE SEQUENCE [LARGE SCALE GENOMIC DNA]</scope>
    <source>
        <strain evidence="3">DAOM 181602 / DAOM 197198 / MUCL 43194</strain>
        <strain evidence="2">DAOM 197198</strain>
    </source>
</reference>
<keyword evidence="3" id="KW-1185">Reference proteome</keyword>
<evidence type="ECO:0000313" key="2">
    <source>
        <dbReference type="EMBL" id="POG69466.1"/>
    </source>
</evidence>
<sequence length="115" mass="13145">MRPKSPYMADYVKAKRYVSSIRQYSYGYKYACQTWRRHLQYVAIHTSDVTSKANTNARYVISKQDQIIQMVLNTPDVFLRRTPPPDNVSASTMSDLSYTSAVSTPDTIMTPAAHE</sequence>
<organism evidence="1">
    <name type="scientific">Rhizophagus irregularis (strain DAOM 181602 / DAOM 197198 / MUCL 43194)</name>
    <name type="common">Arbuscular mycorrhizal fungus</name>
    <name type="synonym">Glomus intraradices</name>
    <dbReference type="NCBI Taxonomy" id="747089"/>
    <lineage>
        <taxon>Eukaryota</taxon>
        <taxon>Fungi</taxon>
        <taxon>Fungi incertae sedis</taxon>
        <taxon>Mucoromycota</taxon>
        <taxon>Glomeromycotina</taxon>
        <taxon>Glomeromycetes</taxon>
        <taxon>Glomerales</taxon>
        <taxon>Glomeraceae</taxon>
        <taxon>Rhizophagus</taxon>
    </lineage>
</organism>
<gene>
    <name evidence="2" type="ORF">GLOIN_2v1842374</name>
    <name evidence="1" type="ORF">GLOINDRAFT_23199</name>
</gene>
<proteinExistence type="predicted"/>
<dbReference type="EMBL" id="KI281361">
    <property type="protein sequence ID" value="ESA16069.1"/>
    <property type="molecule type" value="Genomic_DNA"/>
</dbReference>
<dbReference type="EMBL" id="AUPC02000135">
    <property type="protein sequence ID" value="POG69466.1"/>
    <property type="molecule type" value="Genomic_DNA"/>
</dbReference>
<reference evidence="1" key="2">
    <citation type="submission" date="2013-07" db="EMBL/GenBank/DDBJ databases">
        <title>The genome of an arbuscular mycorrhizal fungus provides insights into the evolution of the oldest plant symbiosis.</title>
        <authorList>
            <consortium name="DOE Joint Genome Institute"/>
            <person name="Tisserant E."/>
            <person name="Malbreil M."/>
            <person name="Kuo A."/>
            <person name="Kohler A."/>
            <person name="Symeonidi A."/>
            <person name="Balestrini R."/>
            <person name="Charron P."/>
            <person name="Duensing N."/>
            <person name="Frei-dit-Frey N."/>
            <person name="Gianinazzi-Pearson V."/>
            <person name="Gilbert B."/>
            <person name="Handa Y."/>
            <person name="Hijri M."/>
            <person name="Kaul R."/>
            <person name="Kawaguchi M."/>
            <person name="Krajinski F."/>
            <person name="Lammers P."/>
            <person name="Lapierre D."/>
            <person name="Masclaux F.G."/>
            <person name="Murat C."/>
            <person name="Morin E."/>
            <person name="Ndikumana S."/>
            <person name="Pagni M."/>
            <person name="Petitpierre D."/>
            <person name="Requena N."/>
            <person name="Rosikiewicz P."/>
            <person name="Riley R."/>
            <person name="Saito K."/>
            <person name="San Clemente H."/>
            <person name="Shapiro H."/>
            <person name="van Tuinen D."/>
            <person name="Becard G."/>
            <person name="Bonfante P."/>
            <person name="Paszkowski U."/>
            <person name="Shachar-Hill Y."/>
            <person name="Young J.P."/>
            <person name="Sanders I.R."/>
            <person name="Henrissat B."/>
            <person name="Rensing S.A."/>
            <person name="Grigoriev I.V."/>
            <person name="Corradi N."/>
            <person name="Roux C."/>
            <person name="Martin F."/>
        </authorList>
    </citation>
    <scope>NUCLEOTIDE SEQUENCE</scope>
    <source>
        <strain evidence="1">DAOM 197198</strain>
    </source>
</reference>
<dbReference type="Proteomes" id="UP000018888">
    <property type="component" value="Unassembled WGS sequence"/>
</dbReference>
<protein>
    <submittedName>
        <fullName evidence="1">Uncharacterized protein</fullName>
    </submittedName>
</protein>
<dbReference type="HOGENOM" id="CLU_2110225_0_0_1"/>
<evidence type="ECO:0000313" key="3">
    <source>
        <dbReference type="Proteomes" id="UP000018888"/>
    </source>
</evidence>
<name>U9U6P0_RHIID</name>
<dbReference type="AlphaFoldDB" id="U9U6P0"/>
<dbReference type="VEuPathDB" id="FungiDB:RhiirFUN_011463"/>
<accession>U9U6P0</accession>
<reference evidence="2 3" key="1">
    <citation type="journal article" date="2013" name="Proc. Natl. Acad. Sci. U.S.A.">
        <title>Genome of an arbuscular mycorrhizal fungus provides insight into the oldest plant symbiosis.</title>
        <authorList>
            <person name="Tisserant E."/>
            <person name="Malbreil M."/>
            <person name="Kuo A."/>
            <person name="Kohler A."/>
            <person name="Symeonidi A."/>
            <person name="Balestrini R."/>
            <person name="Charron P."/>
            <person name="Duensing N."/>
            <person name="Frei Dit Frey N."/>
            <person name="Gianinazzi-Pearson V."/>
            <person name="Gilbert L.B."/>
            <person name="Handa Y."/>
            <person name="Herr J.R."/>
            <person name="Hijri M."/>
            <person name="Koul R."/>
            <person name="Kawaguchi M."/>
            <person name="Krajinski F."/>
            <person name="Lammers P.J."/>
            <person name="Masclaux F.G."/>
            <person name="Murat C."/>
            <person name="Morin E."/>
            <person name="Ndikumana S."/>
            <person name="Pagni M."/>
            <person name="Petitpierre D."/>
            <person name="Requena N."/>
            <person name="Rosikiewicz P."/>
            <person name="Riley R."/>
            <person name="Saito K."/>
            <person name="San Clemente H."/>
            <person name="Shapiro H."/>
            <person name="van Tuinen D."/>
            <person name="Becard G."/>
            <person name="Bonfante P."/>
            <person name="Paszkowski U."/>
            <person name="Shachar-Hill Y.Y."/>
            <person name="Tuskan G.A."/>
            <person name="Young P.W."/>
            <person name="Sanders I.R."/>
            <person name="Henrissat B."/>
            <person name="Rensing S.A."/>
            <person name="Grigoriev I.V."/>
            <person name="Corradi N."/>
            <person name="Roux C."/>
            <person name="Martin F."/>
        </authorList>
    </citation>
    <scope>NUCLEOTIDE SEQUENCE [LARGE SCALE GENOMIC DNA]</scope>
    <source>
        <strain evidence="3">DAOM 181602 / DAOM 197198 / MUCL 43194</strain>
        <strain evidence="2">DAOM 197198</strain>
    </source>
</reference>
<evidence type="ECO:0000313" key="1">
    <source>
        <dbReference type="EMBL" id="ESA16069.1"/>
    </source>
</evidence>